<feature type="transmembrane region" description="Helical" evidence="2">
    <location>
        <begin position="348"/>
        <end position="365"/>
    </location>
</feature>
<evidence type="ECO:0000313" key="3">
    <source>
        <dbReference type="EMBL" id="TQV91561.1"/>
    </source>
</evidence>
<name>A0A545VPK9_9HYPO</name>
<accession>A0A545VPK9</accession>
<comment type="caution">
    <text evidence="3">The sequence shown here is derived from an EMBL/GenBank/DDBJ whole genome shotgun (WGS) entry which is preliminary data.</text>
</comment>
<dbReference type="Proteomes" id="UP000315783">
    <property type="component" value="Unassembled WGS sequence"/>
</dbReference>
<gene>
    <name evidence="3" type="ORF">IF1G_09627</name>
</gene>
<keyword evidence="2" id="KW-0812">Transmembrane</keyword>
<dbReference type="STRING" id="43265.A0A545VPK9"/>
<keyword evidence="2" id="KW-1133">Transmembrane helix</keyword>
<keyword evidence="2" id="KW-0472">Membrane</keyword>
<feature type="transmembrane region" description="Helical" evidence="2">
    <location>
        <begin position="324"/>
        <end position="342"/>
    </location>
</feature>
<evidence type="ECO:0000256" key="1">
    <source>
        <dbReference type="SAM" id="MobiDB-lite"/>
    </source>
</evidence>
<evidence type="ECO:0000256" key="2">
    <source>
        <dbReference type="SAM" id="Phobius"/>
    </source>
</evidence>
<feature type="region of interest" description="Disordered" evidence="1">
    <location>
        <begin position="513"/>
        <end position="532"/>
    </location>
</feature>
<feature type="transmembrane region" description="Helical" evidence="2">
    <location>
        <begin position="205"/>
        <end position="222"/>
    </location>
</feature>
<dbReference type="EMBL" id="SPUK01000018">
    <property type="protein sequence ID" value="TQV91561.1"/>
    <property type="molecule type" value="Genomic_DNA"/>
</dbReference>
<sequence length="532" mass="60318">MAVLRWLRATCVAGVLIALAWKVTDLYLEPTILSNARHSYKRALENGAFPNGYSAKFTAGLLLKQFQNPAEITTILLLVGGDVVQKSVAQLAGCYDSFVPVVFSYGWVSYVFTLLTNAIARNGSFAPPDYPGVLVNLRSGDRRSLQSWVLARLLRDLEQSIDPRGRIASADTTDRPGLFIATYQIDETKMPDEPRVRPKMRRQQWLLFFAALLTQLVIAAVPMMPTPHRKEPNFYVLLITVAGNILSLLTAGLQSSRDQKYGAHGSTLQCKDIFALTKGNGHNIAIVILPDTFDSGRANQCKSHLPHLDSMAEASYRPTRANRIWTVVLSFLWVLLLLVIGGSTADNWNLAAVGAVGMAYAAYVGSSVRRPEDHGIPLERASAKWTVQNDKAMLALIDLEERIPGAGYMLRSEFFTGPERIRDRQLWDKSMLRFEEQLSAEEKQSLEDEIVEFRKQRVDFPMSWEERVELLTKVRWKAWQKKGFLEIKRELERRRKDDQWLRKHKKRLTYTAQAPLRLEQQSTTPEERITPS</sequence>
<protein>
    <submittedName>
        <fullName evidence="3">Uncharacterized protein</fullName>
    </submittedName>
</protein>
<evidence type="ECO:0000313" key="4">
    <source>
        <dbReference type="Proteomes" id="UP000315783"/>
    </source>
</evidence>
<organism evidence="3 4">
    <name type="scientific">Cordyceps javanica</name>
    <dbReference type="NCBI Taxonomy" id="43265"/>
    <lineage>
        <taxon>Eukaryota</taxon>
        <taxon>Fungi</taxon>
        <taxon>Dikarya</taxon>
        <taxon>Ascomycota</taxon>
        <taxon>Pezizomycotina</taxon>
        <taxon>Sordariomycetes</taxon>
        <taxon>Hypocreomycetidae</taxon>
        <taxon>Hypocreales</taxon>
        <taxon>Cordycipitaceae</taxon>
        <taxon>Cordyceps</taxon>
    </lineage>
</organism>
<dbReference type="OrthoDB" id="4870205at2759"/>
<keyword evidence="4" id="KW-1185">Reference proteome</keyword>
<reference evidence="3 4" key="1">
    <citation type="journal article" date="2019" name="Appl. Microbiol. Biotechnol.">
        <title>Genome sequence of Isaria javanica and comparative genome analysis insights into family S53 peptidase evolution in fungal entomopathogens.</title>
        <authorList>
            <person name="Lin R."/>
            <person name="Zhang X."/>
            <person name="Xin B."/>
            <person name="Zou M."/>
            <person name="Gao Y."/>
            <person name="Qin F."/>
            <person name="Hu Q."/>
            <person name="Xie B."/>
            <person name="Cheng X."/>
        </authorList>
    </citation>
    <scope>NUCLEOTIDE SEQUENCE [LARGE SCALE GENOMIC DNA]</scope>
    <source>
        <strain evidence="3 4">IJ1G</strain>
    </source>
</reference>
<proteinExistence type="predicted"/>
<feature type="transmembrane region" description="Helical" evidence="2">
    <location>
        <begin position="234"/>
        <end position="253"/>
    </location>
</feature>
<dbReference type="AlphaFoldDB" id="A0A545VPK9"/>